<dbReference type="Pfam" id="PF02421">
    <property type="entry name" value="FeoB_N"/>
    <property type="match status" value="1"/>
</dbReference>
<evidence type="ECO:0000256" key="10">
    <source>
        <dbReference type="ARBA" id="ARBA00023134"/>
    </source>
</evidence>
<comment type="subcellular location">
    <subcellularLocation>
        <location evidence="15">Cell inner membrane</location>
        <topology evidence="15">Multi-pass membrane protein</topology>
    </subcellularLocation>
    <subcellularLocation>
        <location evidence="1">Cell membrane</location>
        <topology evidence="1">Multi-pass membrane protein</topology>
    </subcellularLocation>
</comment>
<feature type="binding site" evidence="13">
    <location>
        <begin position="56"/>
        <end position="59"/>
    </location>
    <ligand>
        <name>GTP</name>
        <dbReference type="ChEBI" id="CHEBI:37565"/>
        <label>3</label>
    </ligand>
</feature>
<sequence length="704" mass="78135">MDKIIVALVGQPNVGKSSLINAISGAHLKVGNFAGVTVEKTEIHTFYGDTPIVIVDLPGIYALNDFTIEEKVTRHFLENEHYDLILNVLDCTNLERNLALSLQLLNTGHKVLMALNMWDEALKEGLEIDLERLSQALNTPCIPTSAHSYFNIQKLLEHIIDTHHKTYSPPKITYSPKFENALDALAKKLESLEHLHHSLLNPRQHAWLLLQGSLQPPQQEAFKYCQEAKTELSASFGENAIPLILSQEALGFCKRLSQQVVSFKETQTTQRTQQIDKYLMHPVYGLPIFLALMFLVFSLSFLVGGGLQTYVDDAFAFLGTAIKEHANDSNLGSLLGDGIIGGVGAVISFLPLIVVLYLGISLLEATGYMSRVAFLLDGIFHKFGLHGKSFIPLVTGFGCSVPAYMATRTLQNQHERLITLFVIGFMSCSARLPIYVLFVGAFFPDKYAGFVLFGIYILGAVVALLMAKLLKLSVFRGKEESFVMEMPKYRIPSVKVVWFSIYTKSISYLKKAGTYILGGAVIIWFASQYPKNPQVLQAYQEQHAKIEQSDLNEAQKTQALEALEENLQKSTLENSLVGRLGTLMDGIFKPMDFDWKLSISLVTGFMAKEVVVSTLGVLHSLNNQGANSILFKKALKESVSTPSAIAFIVFVMFYIPCFAATITFGKEAGGAKFVFYLFVFTTAVAYCFSLIAYYATQFILGVFL</sequence>
<feature type="binding site" evidence="14">
    <location>
        <position position="24"/>
    </location>
    <ligand>
        <name>Mg(2+)</name>
        <dbReference type="ChEBI" id="CHEBI:18420"/>
        <label>2</label>
    </ligand>
</feature>
<accession>A0A553UZH1</accession>
<comment type="caution">
    <text evidence="15">Lacks conserved residue(s) required for the propagation of feature annotation.</text>
</comment>
<feature type="binding site" evidence="13">
    <location>
        <begin position="10"/>
        <end position="17"/>
    </location>
    <ligand>
        <name>GTP</name>
        <dbReference type="ChEBI" id="CHEBI:37565"/>
        <label>1</label>
    </ligand>
</feature>
<evidence type="ECO:0000256" key="12">
    <source>
        <dbReference type="NCBIfam" id="TIGR00437"/>
    </source>
</evidence>
<feature type="domain" description="FeoB-type G" evidence="17">
    <location>
        <begin position="3"/>
        <end position="165"/>
    </location>
</feature>
<dbReference type="PANTHER" id="PTHR43185">
    <property type="entry name" value="FERROUS IRON TRANSPORT PROTEIN B"/>
    <property type="match status" value="1"/>
</dbReference>
<dbReference type="SUPFAM" id="SSF52540">
    <property type="entry name" value="P-loop containing nucleoside triphosphate hydrolases"/>
    <property type="match status" value="1"/>
</dbReference>
<dbReference type="Proteomes" id="UP000319322">
    <property type="component" value="Unassembled WGS sequence"/>
</dbReference>
<feature type="transmembrane region" description="Helical" evidence="15">
    <location>
        <begin position="417"/>
        <end position="443"/>
    </location>
</feature>
<reference evidence="18 19" key="3">
    <citation type="submission" date="2019-07" db="EMBL/GenBank/DDBJ databases">
        <authorList>
            <person name="Papic B."/>
        </authorList>
    </citation>
    <scope>NUCLEOTIDE SEQUENCE [LARGE SCALE GENOMIC DNA]</scope>
    <source>
        <strain evidence="18 19">L8b</strain>
    </source>
</reference>
<dbReference type="NCBIfam" id="TIGR00437">
    <property type="entry name" value="feoB"/>
    <property type="match status" value="1"/>
</dbReference>
<evidence type="ECO:0000256" key="1">
    <source>
        <dbReference type="ARBA" id="ARBA00004651"/>
    </source>
</evidence>
<evidence type="ECO:0000256" key="11">
    <source>
        <dbReference type="ARBA" id="ARBA00023136"/>
    </source>
</evidence>
<dbReference type="Pfam" id="PF07664">
    <property type="entry name" value="FeoB_C"/>
    <property type="match status" value="1"/>
</dbReference>
<dbReference type="RefSeq" id="WP_120947636.1">
    <property type="nucleotide sequence ID" value="NZ_QXQS01000002.1"/>
</dbReference>
<feature type="transmembrane region" description="Helical" evidence="15">
    <location>
        <begin position="283"/>
        <end position="303"/>
    </location>
</feature>
<organism evidence="18 19">
    <name type="scientific">Helicobacter mehlei</name>
    <dbReference type="NCBI Taxonomy" id="2316080"/>
    <lineage>
        <taxon>Bacteria</taxon>
        <taxon>Pseudomonadati</taxon>
        <taxon>Campylobacterota</taxon>
        <taxon>Epsilonproteobacteria</taxon>
        <taxon>Campylobacterales</taxon>
        <taxon>Helicobacteraceae</taxon>
        <taxon>Helicobacter</taxon>
    </lineage>
</organism>
<keyword evidence="8 15" id="KW-0408">Iron</keyword>
<keyword evidence="9" id="KW-0406">Ion transport</keyword>
<evidence type="ECO:0000313" key="18">
    <source>
        <dbReference type="EMBL" id="TSA85588.1"/>
    </source>
</evidence>
<evidence type="ECO:0000256" key="7">
    <source>
        <dbReference type="ARBA" id="ARBA00022989"/>
    </source>
</evidence>
<dbReference type="InterPro" id="IPR011642">
    <property type="entry name" value="Gate_dom"/>
</dbReference>
<dbReference type="Gene3D" id="3.40.50.300">
    <property type="entry name" value="P-loop containing nucleotide triphosphate hydrolases"/>
    <property type="match status" value="1"/>
</dbReference>
<keyword evidence="7 15" id="KW-1133">Transmembrane helix</keyword>
<keyword evidence="14" id="KW-0460">Magnesium</keyword>
<dbReference type="InterPro" id="IPR011640">
    <property type="entry name" value="Fe2_transport_prot_B_C"/>
</dbReference>
<feature type="binding site" evidence="14">
    <location>
        <position position="21"/>
    </location>
    <ligand>
        <name>Mg(2+)</name>
        <dbReference type="ChEBI" id="CHEBI:18420"/>
        <label>2</label>
    </ligand>
</feature>
<feature type="transmembrane region" description="Helical" evidence="15">
    <location>
        <begin position="673"/>
        <end position="695"/>
    </location>
</feature>
<dbReference type="PROSITE" id="PS51711">
    <property type="entry name" value="G_FEOB"/>
    <property type="match status" value="1"/>
</dbReference>
<evidence type="ECO:0000256" key="13">
    <source>
        <dbReference type="PIRSR" id="PIRSR603373-1"/>
    </source>
</evidence>
<keyword evidence="10 13" id="KW-0342">GTP-binding</keyword>
<feature type="binding site" evidence="13">
    <location>
        <begin position="145"/>
        <end position="147"/>
    </location>
    <ligand>
        <name>GTP</name>
        <dbReference type="ChEBI" id="CHEBI:37565"/>
        <label>5</label>
    </ligand>
</feature>
<name>A0A553UZH1_9HELI</name>
<dbReference type="AlphaFoldDB" id="A0A553UZH1"/>
<comment type="similarity">
    <text evidence="15">Belongs to the TRAFAC class TrmE-Era-EngA-EngB-Septin-like GTPase superfamily. FeoB GTPase (TC 9.A.8) family.</text>
</comment>
<keyword evidence="5 15" id="KW-0812">Transmembrane</keyword>
<dbReference type="InterPro" id="IPR050860">
    <property type="entry name" value="FeoB_GTPase"/>
</dbReference>
<keyword evidence="3" id="KW-1003">Cell membrane</keyword>
<keyword evidence="16" id="KW-0175">Coiled coil</keyword>
<keyword evidence="19" id="KW-1185">Reference proteome</keyword>
<keyword evidence="14" id="KW-0479">Metal-binding</keyword>
<evidence type="ECO:0000313" key="19">
    <source>
        <dbReference type="Proteomes" id="UP000319322"/>
    </source>
</evidence>
<dbReference type="InterPro" id="IPR003373">
    <property type="entry name" value="Fe2_transport_prot-B"/>
</dbReference>
<comment type="function">
    <text evidence="15">Probable transporter of a GTP-driven Fe(2+) uptake system.</text>
</comment>
<evidence type="ECO:0000256" key="5">
    <source>
        <dbReference type="ARBA" id="ARBA00022692"/>
    </source>
</evidence>
<dbReference type="CDD" id="cd01879">
    <property type="entry name" value="FeoB"/>
    <property type="match status" value="1"/>
</dbReference>
<feature type="transmembrane region" description="Helical" evidence="15">
    <location>
        <begin position="449"/>
        <end position="470"/>
    </location>
</feature>
<evidence type="ECO:0000256" key="4">
    <source>
        <dbReference type="ARBA" id="ARBA00022496"/>
    </source>
</evidence>
<gene>
    <name evidence="18" type="primary">feoB</name>
    <name evidence="18" type="ORF">FNE76_03730</name>
</gene>
<dbReference type="GO" id="GO:0005886">
    <property type="term" value="C:plasma membrane"/>
    <property type="evidence" value="ECO:0007669"/>
    <property type="project" value="UniProtKB-SubCell"/>
</dbReference>
<dbReference type="EMBL" id="VKGC01000006">
    <property type="protein sequence ID" value="TSA85588.1"/>
    <property type="molecule type" value="Genomic_DNA"/>
</dbReference>
<feature type="coiled-coil region" evidence="16">
    <location>
        <begin position="546"/>
        <end position="573"/>
    </location>
</feature>
<proteinExistence type="inferred from homology"/>
<dbReference type="GO" id="GO:0005525">
    <property type="term" value="F:GTP binding"/>
    <property type="evidence" value="ECO:0007669"/>
    <property type="project" value="UniProtKB-KW"/>
</dbReference>
<keyword evidence="6 13" id="KW-0547">Nucleotide-binding</keyword>
<evidence type="ECO:0000256" key="14">
    <source>
        <dbReference type="PIRSR" id="PIRSR603373-2"/>
    </source>
</evidence>
<evidence type="ECO:0000256" key="2">
    <source>
        <dbReference type="ARBA" id="ARBA00022448"/>
    </source>
</evidence>
<reference evidence="18 19" key="1">
    <citation type="submission" date="2019-07" db="EMBL/GenBank/DDBJ databases">
        <title>Helicobacter labacensis sp. nov., Helicobacter mehlei sp. nov. and Helicobacter vulpis sp. nov., isolated from gastric mucosa of red fox (Vulpis vulpis).</title>
        <authorList>
            <person name="Kusar D."/>
            <person name="Gruntar I."/>
            <person name="Pate M."/>
            <person name="Zajc U."/>
            <person name="Ocepek M."/>
        </authorList>
    </citation>
    <scope>NUCLEOTIDE SEQUENCE [LARGE SCALE GENOMIC DNA]</scope>
    <source>
        <strain evidence="18 19">L8b</strain>
    </source>
</reference>
<feature type="transmembrane region" description="Helical" evidence="15">
    <location>
        <begin position="641"/>
        <end position="661"/>
    </location>
</feature>
<keyword evidence="4 15" id="KW-0410">Iron transport</keyword>
<feature type="binding site" evidence="14">
    <location>
        <position position="22"/>
    </location>
    <ligand>
        <name>Mg(2+)</name>
        <dbReference type="ChEBI" id="CHEBI:18420"/>
        <label>1</label>
    </ligand>
</feature>
<feature type="binding site" evidence="14">
    <location>
        <position position="25"/>
    </location>
    <ligand>
        <name>Mg(2+)</name>
        <dbReference type="ChEBI" id="CHEBI:18420"/>
        <label>2</label>
    </ligand>
</feature>
<evidence type="ECO:0000259" key="17">
    <source>
        <dbReference type="PROSITE" id="PS51711"/>
    </source>
</evidence>
<dbReference type="GO" id="GO:0015093">
    <property type="term" value="F:ferrous iron transmembrane transporter activity"/>
    <property type="evidence" value="ECO:0007669"/>
    <property type="project" value="UniProtKB-UniRule"/>
</dbReference>
<evidence type="ECO:0000256" key="8">
    <source>
        <dbReference type="ARBA" id="ARBA00023004"/>
    </source>
</evidence>
<evidence type="ECO:0000256" key="3">
    <source>
        <dbReference type="ARBA" id="ARBA00022475"/>
    </source>
</evidence>
<keyword evidence="11 15" id="KW-0472">Membrane</keyword>
<feature type="transmembrane region" description="Helical" evidence="15">
    <location>
        <begin position="339"/>
        <end position="363"/>
    </location>
</feature>
<evidence type="ECO:0000256" key="15">
    <source>
        <dbReference type="RuleBase" id="RU362098"/>
    </source>
</evidence>
<protein>
    <recommendedName>
        <fullName evidence="12 15">Ferrous iron transport protein B</fullName>
    </recommendedName>
</protein>
<comment type="caution">
    <text evidence="18">The sequence shown here is derived from an EMBL/GenBank/DDBJ whole genome shotgun (WGS) entry which is preliminary data.</text>
</comment>
<keyword evidence="2 15" id="KW-0813">Transport</keyword>
<dbReference type="InterPro" id="IPR027417">
    <property type="entry name" value="P-loop_NTPase"/>
</dbReference>
<evidence type="ECO:0000256" key="9">
    <source>
        <dbReference type="ARBA" id="ARBA00023065"/>
    </source>
</evidence>
<dbReference type="InterPro" id="IPR030389">
    <property type="entry name" value="G_FEOB_dom"/>
</dbReference>
<reference evidence="19" key="2">
    <citation type="submission" date="2019-07" db="EMBL/GenBank/DDBJ databases">
        <title>Helicobacter labacensis sp. nov., Helicobacter mehlei sp. nov. and Helicobacter vulpis sp. nov., isolated from gastric mucosa of red fox (Vulpis vulpis).</title>
        <authorList>
            <person name="Papic B."/>
        </authorList>
    </citation>
    <scope>NUCLEOTIDE SEQUENCE [LARGE SCALE GENOMIC DNA]</scope>
    <source>
        <strain evidence="19">L8b</strain>
    </source>
</reference>
<dbReference type="PANTHER" id="PTHR43185:SF1">
    <property type="entry name" value="FE(2+) TRANSPORTER FEOB"/>
    <property type="match status" value="1"/>
</dbReference>
<feature type="binding site" evidence="13">
    <location>
        <begin position="116"/>
        <end position="119"/>
    </location>
    <ligand>
        <name>GTP</name>
        <dbReference type="ChEBI" id="CHEBI:37565"/>
        <label>4</label>
    </ligand>
</feature>
<feature type="transmembrane region" description="Helical" evidence="15">
    <location>
        <begin position="597"/>
        <end position="621"/>
    </location>
</feature>
<dbReference type="GO" id="GO:0046872">
    <property type="term" value="F:metal ion binding"/>
    <property type="evidence" value="ECO:0007669"/>
    <property type="project" value="UniProtKB-KW"/>
</dbReference>
<feature type="binding site" evidence="13">
    <location>
        <begin position="35"/>
        <end position="39"/>
    </location>
    <ligand>
        <name>GTP</name>
        <dbReference type="ChEBI" id="CHEBI:37565"/>
        <label>2</label>
    </ligand>
</feature>
<dbReference type="Pfam" id="PF07670">
    <property type="entry name" value="Gate"/>
    <property type="match status" value="2"/>
</dbReference>
<evidence type="ECO:0000256" key="6">
    <source>
        <dbReference type="ARBA" id="ARBA00022741"/>
    </source>
</evidence>
<evidence type="ECO:0000256" key="16">
    <source>
        <dbReference type="SAM" id="Coils"/>
    </source>
</evidence>